<dbReference type="PANTHER" id="PTHR43133:SF51">
    <property type="entry name" value="RNA POLYMERASE SIGMA FACTOR"/>
    <property type="match status" value="1"/>
</dbReference>
<evidence type="ECO:0000259" key="4">
    <source>
        <dbReference type="Pfam" id="PF08281"/>
    </source>
</evidence>
<evidence type="ECO:0000256" key="2">
    <source>
        <dbReference type="ARBA" id="ARBA00023082"/>
    </source>
</evidence>
<accession>A0ABY5FSA1</accession>
<organism evidence="5 6">
    <name type="scientific">Exiguobacterium aurantiacum</name>
    <dbReference type="NCBI Taxonomy" id="33987"/>
    <lineage>
        <taxon>Bacteria</taxon>
        <taxon>Bacillati</taxon>
        <taxon>Bacillota</taxon>
        <taxon>Bacilli</taxon>
        <taxon>Bacillales</taxon>
        <taxon>Bacillales Family XII. Incertae Sedis</taxon>
        <taxon>Exiguobacterium</taxon>
    </lineage>
</organism>
<keyword evidence="3" id="KW-0804">Transcription</keyword>
<dbReference type="Gene3D" id="1.10.10.10">
    <property type="entry name" value="Winged helix-like DNA-binding domain superfamily/Winged helix DNA-binding domain"/>
    <property type="match status" value="1"/>
</dbReference>
<evidence type="ECO:0000313" key="5">
    <source>
        <dbReference type="EMBL" id="UTT44250.1"/>
    </source>
</evidence>
<dbReference type="Pfam" id="PF08281">
    <property type="entry name" value="Sigma70_r4_2"/>
    <property type="match status" value="1"/>
</dbReference>
<dbReference type="Proteomes" id="UP001060325">
    <property type="component" value="Chromosome"/>
</dbReference>
<dbReference type="NCBIfam" id="TIGR02937">
    <property type="entry name" value="sigma70-ECF"/>
    <property type="match status" value="1"/>
</dbReference>
<sequence>MLNECHRLIRKRERETSVNDSIIETAVNDAYRVELDEAIHALAPMYREVVTLRYVMELTTREIADVLGTPEGTIKARLSRAREQLKQTYYRQERESV</sequence>
<dbReference type="SUPFAM" id="SSF88659">
    <property type="entry name" value="Sigma3 and sigma4 domains of RNA polymerase sigma factors"/>
    <property type="match status" value="1"/>
</dbReference>
<dbReference type="EMBL" id="CP101462">
    <property type="protein sequence ID" value="UTT44250.1"/>
    <property type="molecule type" value="Genomic_DNA"/>
</dbReference>
<dbReference type="InterPro" id="IPR014284">
    <property type="entry name" value="RNA_pol_sigma-70_dom"/>
</dbReference>
<evidence type="ECO:0000256" key="1">
    <source>
        <dbReference type="ARBA" id="ARBA00023015"/>
    </source>
</evidence>
<evidence type="ECO:0000313" key="6">
    <source>
        <dbReference type="Proteomes" id="UP001060325"/>
    </source>
</evidence>
<name>A0ABY5FSA1_9BACL</name>
<keyword evidence="1" id="KW-0805">Transcription regulation</keyword>
<keyword evidence="2" id="KW-0731">Sigma factor</keyword>
<protein>
    <submittedName>
        <fullName evidence="5">Sigma-70 family RNA polymerase sigma factor</fullName>
    </submittedName>
</protein>
<dbReference type="InterPro" id="IPR039425">
    <property type="entry name" value="RNA_pol_sigma-70-like"/>
</dbReference>
<dbReference type="InterPro" id="IPR013249">
    <property type="entry name" value="RNA_pol_sigma70_r4_t2"/>
</dbReference>
<gene>
    <name evidence="5" type="ORF">NMQ00_07055</name>
</gene>
<reference evidence="5" key="1">
    <citation type="submission" date="2022-07" db="EMBL/GenBank/DDBJ databases">
        <title>Complete genome of CX2.</title>
        <authorList>
            <person name="Cao G."/>
        </authorList>
    </citation>
    <scope>NUCLEOTIDE SEQUENCE</scope>
    <source>
        <strain evidence="5">CX2</strain>
    </source>
</reference>
<proteinExistence type="predicted"/>
<evidence type="ECO:0000256" key="3">
    <source>
        <dbReference type="ARBA" id="ARBA00023163"/>
    </source>
</evidence>
<dbReference type="InterPro" id="IPR036388">
    <property type="entry name" value="WH-like_DNA-bd_sf"/>
</dbReference>
<dbReference type="RefSeq" id="WP_255178510.1">
    <property type="nucleotide sequence ID" value="NZ_CP101462.1"/>
</dbReference>
<dbReference type="InterPro" id="IPR013324">
    <property type="entry name" value="RNA_pol_sigma_r3/r4-like"/>
</dbReference>
<dbReference type="PANTHER" id="PTHR43133">
    <property type="entry name" value="RNA POLYMERASE ECF-TYPE SIGMA FACTO"/>
    <property type="match status" value="1"/>
</dbReference>
<feature type="domain" description="RNA polymerase sigma factor 70 region 4 type 2" evidence="4">
    <location>
        <begin position="33"/>
        <end position="85"/>
    </location>
</feature>
<dbReference type="CDD" id="cd06171">
    <property type="entry name" value="Sigma70_r4"/>
    <property type="match status" value="1"/>
</dbReference>
<keyword evidence="6" id="KW-1185">Reference proteome</keyword>